<dbReference type="InterPro" id="IPR005674">
    <property type="entry name" value="CocE/Ser_esterase"/>
</dbReference>
<protein>
    <submittedName>
        <fullName evidence="3">CocE/NonD family hydrolase</fullName>
    </submittedName>
</protein>
<evidence type="ECO:0000256" key="1">
    <source>
        <dbReference type="ARBA" id="ARBA00022801"/>
    </source>
</evidence>
<dbReference type="InterPro" id="IPR013736">
    <property type="entry name" value="Xaa-Pro_dipept_C"/>
</dbReference>
<dbReference type="SUPFAM" id="SSF49785">
    <property type="entry name" value="Galactose-binding domain-like"/>
    <property type="match status" value="1"/>
</dbReference>
<accession>A0A641AUK2</accession>
<evidence type="ECO:0000313" key="3">
    <source>
        <dbReference type="EMBL" id="KAA1380893.1"/>
    </source>
</evidence>
<gene>
    <name evidence="3" type="ORF">ESP62_002370</name>
</gene>
<dbReference type="EMBL" id="SDPP02000001">
    <property type="protein sequence ID" value="KAA1380893.1"/>
    <property type="molecule type" value="Genomic_DNA"/>
</dbReference>
<organism evidence="3 4">
    <name type="scientific">Aeromicrobium fastidiosum</name>
    <dbReference type="NCBI Taxonomy" id="52699"/>
    <lineage>
        <taxon>Bacteria</taxon>
        <taxon>Bacillati</taxon>
        <taxon>Actinomycetota</taxon>
        <taxon>Actinomycetes</taxon>
        <taxon>Propionibacteriales</taxon>
        <taxon>Nocardioidaceae</taxon>
        <taxon>Aeromicrobium</taxon>
    </lineage>
</organism>
<proteinExistence type="predicted"/>
<reference evidence="3" key="1">
    <citation type="submission" date="2019-09" db="EMBL/GenBank/DDBJ databases">
        <authorList>
            <person name="Li J."/>
        </authorList>
    </citation>
    <scope>NUCLEOTIDE SEQUENCE [LARGE SCALE GENOMIC DNA]</scope>
    <source>
        <strain evidence="3">NRBC 14897</strain>
    </source>
</reference>
<evidence type="ECO:0000259" key="2">
    <source>
        <dbReference type="SMART" id="SM00939"/>
    </source>
</evidence>
<dbReference type="Pfam" id="PF02129">
    <property type="entry name" value="Peptidase_S15"/>
    <property type="match status" value="1"/>
</dbReference>
<dbReference type="Gene3D" id="3.40.50.1820">
    <property type="entry name" value="alpha/beta hydrolase"/>
    <property type="match status" value="1"/>
</dbReference>
<name>A0A641AUK2_9ACTN</name>
<dbReference type="SUPFAM" id="SSF53474">
    <property type="entry name" value="alpha/beta-Hydrolases"/>
    <property type="match status" value="1"/>
</dbReference>
<dbReference type="GO" id="GO:0008239">
    <property type="term" value="F:dipeptidyl-peptidase activity"/>
    <property type="evidence" value="ECO:0007669"/>
    <property type="project" value="InterPro"/>
</dbReference>
<dbReference type="AlphaFoldDB" id="A0A641AUK2"/>
<keyword evidence="1 3" id="KW-0378">Hydrolase</keyword>
<dbReference type="InterPro" id="IPR008979">
    <property type="entry name" value="Galactose-bd-like_sf"/>
</dbReference>
<dbReference type="Proteomes" id="UP001515100">
    <property type="component" value="Unassembled WGS sequence"/>
</dbReference>
<evidence type="ECO:0000313" key="4">
    <source>
        <dbReference type="Proteomes" id="UP001515100"/>
    </source>
</evidence>
<comment type="caution">
    <text evidence="3">The sequence shown here is derived from an EMBL/GenBank/DDBJ whole genome shotgun (WGS) entry which is preliminary data.</text>
</comment>
<feature type="domain" description="Xaa-Pro dipeptidyl-peptidase C-terminal" evidence="2">
    <location>
        <begin position="295"/>
        <end position="534"/>
    </location>
</feature>
<dbReference type="Gene3D" id="2.60.120.260">
    <property type="entry name" value="Galactose-binding domain-like"/>
    <property type="match status" value="1"/>
</dbReference>
<dbReference type="Pfam" id="PF08530">
    <property type="entry name" value="PepX_C"/>
    <property type="match status" value="1"/>
</dbReference>
<dbReference type="InterPro" id="IPR000383">
    <property type="entry name" value="Xaa-Pro-like_dom"/>
</dbReference>
<keyword evidence="4" id="KW-1185">Reference proteome</keyword>
<dbReference type="InterPro" id="IPR029058">
    <property type="entry name" value="AB_hydrolase_fold"/>
</dbReference>
<sequence length="542" mass="58814">MRDGVRLATDVYLPEGWDAGPTVLVRLPYDKSSRYVFFTTVAPMFNARGYAVAVQDVRGKFRSEGETVAFLNETRDGYDTIDWIVRQGWSDGTVAMFGDSYYGFTQWAAVASQHPALRAIVPRVTGANLGDLAGHAGSRDGRSRRLPTMWEPLYLAHNWVDNDRYDFALDLDRRPVSAIFDDAFAAIGARSSFLDTIAPPATGLRVFPGPHPFDTRPLPVLHVAGWFDNLKDQSMGDYVELSGRPAWAPLQYLWVDSTDHEGYRLPDAPVAPEDDHGVDEDALARHLAKYVTPAADFFDVFVREVRPVSSLARVQWHLGHGDDPLELRSSGVWPPAGTVAKELFIADAGRATSGADGGRLEPEPLADSAVTWVHDPDDLVPASVLNPFATLFEYPDESAVNARPDVLTFTADAVNGPLDLVGPVEVTLTVGSTAPTTDLVVKVLDVDPDGAAHVVAWGDGQVDTDGGDVEATIDLGHVAYRLTAGHALRLQVASSEYPVFQPNPGTGEPAWSATETRASTQTLRCSTRSVVRLSVLPQGAAW</sequence>
<dbReference type="Gene3D" id="1.10.3020.10">
    <property type="entry name" value="alpha-amino acid ester hydrolase ( Helical cap domain)"/>
    <property type="match status" value="1"/>
</dbReference>
<dbReference type="NCBIfam" id="TIGR00976">
    <property type="entry name" value="CocE_NonD"/>
    <property type="match status" value="2"/>
</dbReference>
<dbReference type="OrthoDB" id="5240615at2"/>
<dbReference type="SMART" id="SM00939">
    <property type="entry name" value="PepX_C"/>
    <property type="match status" value="1"/>
</dbReference>